<dbReference type="SUPFAM" id="SSF143990">
    <property type="entry name" value="YbiA-like"/>
    <property type="match status" value="1"/>
</dbReference>
<dbReference type="Pfam" id="PF08719">
    <property type="entry name" value="NADAR"/>
    <property type="match status" value="1"/>
</dbReference>
<organism evidence="2">
    <name type="scientific">Klosneuvirus KNV1</name>
    <dbReference type="NCBI Taxonomy" id="1977640"/>
    <lineage>
        <taxon>Viruses</taxon>
        <taxon>Varidnaviria</taxon>
        <taxon>Bamfordvirae</taxon>
        <taxon>Nucleocytoviricota</taxon>
        <taxon>Megaviricetes</taxon>
        <taxon>Imitervirales</taxon>
        <taxon>Mimiviridae</taxon>
        <taxon>Klosneuvirinae</taxon>
        <taxon>Klosneuvirus</taxon>
    </lineage>
</organism>
<name>A0A1V0SLK5_9VIRU</name>
<sequence>MSTIFFCSHKPEKYATEKWRHVFSQWYDAGVPFIGGKGLKNISKAIDPDDYNKYILNQPFITREEWMMLWKALIFAKDDYRDVNLKIANDIKNNKSPKMCRMLGRKIKGYDEDIWSKWRYDVVLNCNYLQFTQNEAMKKILLESGTRQICEASSYDAIWGIGYAENNAEANRQKWGLNLLGTCLMQIRELIK</sequence>
<evidence type="ECO:0000313" key="2">
    <source>
        <dbReference type="EMBL" id="ARF12610.1"/>
    </source>
</evidence>
<accession>A0A1V0SLK5</accession>
<dbReference type="InterPro" id="IPR012816">
    <property type="entry name" value="NADAR"/>
</dbReference>
<dbReference type="CDD" id="cd15457">
    <property type="entry name" value="NADAR"/>
    <property type="match status" value="1"/>
</dbReference>
<feature type="domain" description="NADAR" evidence="1">
    <location>
        <begin position="18"/>
        <end position="191"/>
    </location>
</feature>
<evidence type="ECO:0000259" key="1">
    <source>
        <dbReference type="Pfam" id="PF08719"/>
    </source>
</evidence>
<dbReference type="NCBIfam" id="TIGR02464">
    <property type="entry name" value="ribofla_fusion"/>
    <property type="match status" value="1"/>
</dbReference>
<dbReference type="Gene3D" id="1.10.357.40">
    <property type="entry name" value="YbiA-like"/>
    <property type="match status" value="1"/>
</dbReference>
<dbReference type="InterPro" id="IPR037238">
    <property type="entry name" value="YbiA-like_sf"/>
</dbReference>
<proteinExistence type="predicted"/>
<reference evidence="2" key="1">
    <citation type="journal article" date="2017" name="Science">
        <title>Giant viruses with an expanded complement of translation system components.</title>
        <authorList>
            <person name="Schulz F."/>
            <person name="Yutin N."/>
            <person name="Ivanova N.N."/>
            <person name="Ortega D.R."/>
            <person name="Lee T.K."/>
            <person name="Vierheilig J."/>
            <person name="Daims H."/>
            <person name="Horn M."/>
            <person name="Wagner M."/>
            <person name="Jensen G.J."/>
            <person name="Kyrpides N.C."/>
            <person name="Koonin E.V."/>
            <person name="Woyke T."/>
        </authorList>
    </citation>
    <scope>NUCLEOTIDE SEQUENCE</scope>
    <source>
        <strain evidence="2">KNV1</strain>
    </source>
</reference>
<dbReference type="EMBL" id="KY684116">
    <property type="protein sequence ID" value="ARF12610.1"/>
    <property type="molecule type" value="Genomic_DNA"/>
</dbReference>
<gene>
    <name evidence="2" type="ORF">Klosneuvirus_9_12</name>
</gene>
<protein>
    <recommendedName>
        <fullName evidence="1">NADAR domain-containing protein</fullName>
    </recommendedName>
</protein>